<organism evidence="1 2">
    <name type="scientific">Diploptera punctata</name>
    <name type="common">Pacific beetle cockroach</name>
    <dbReference type="NCBI Taxonomy" id="6984"/>
    <lineage>
        <taxon>Eukaryota</taxon>
        <taxon>Metazoa</taxon>
        <taxon>Ecdysozoa</taxon>
        <taxon>Arthropoda</taxon>
        <taxon>Hexapoda</taxon>
        <taxon>Insecta</taxon>
        <taxon>Pterygota</taxon>
        <taxon>Neoptera</taxon>
        <taxon>Polyneoptera</taxon>
        <taxon>Dictyoptera</taxon>
        <taxon>Blattodea</taxon>
        <taxon>Blaberoidea</taxon>
        <taxon>Blaberidae</taxon>
        <taxon>Diplopterinae</taxon>
        <taxon>Diploptera</taxon>
    </lineage>
</organism>
<reference evidence="1" key="1">
    <citation type="journal article" date="2023" name="IScience">
        <title>Live-bearing cockroach genome reveals convergent evolutionary mechanisms linked to viviparity in insects and beyond.</title>
        <authorList>
            <person name="Fouks B."/>
            <person name="Harrison M.C."/>
            <person name="Mikhailova A.A."/>
            <person name="Marchal E."/>
            <person name="English S."/>
            <person name="Carruthers M."/>
            <person name="Jennings E.C."/>
            <person name="Chiamaka E.L."/>
            <person name="Frigard R.A."/>
            <person name="Pippel M."/>
            <person name="Attardo G.M."/>
            <person name="Benoit J.B."/>
            <person name="Bornberg-Bauer E."/>
            <person name="Tobe S.S."/>
        </authorList>
    </citation>
    <scope>NUCLEOTIDE SEQUENCE</scope>
    <source>
        <strain evidence="1">Stay&amp;Tobe</strain>
    </source>
</reference>
<dbReference type="EMBL" id="JASPKZ010005697">
    <property type="protein sequence ID" value="KAJ9588262.1"/>
    <property type="molecule type" value="Genomic_DNA"/>
</dbReference>
<evidence type="ECO:0000313" key="2">
    <source>
        <dbReference type="Proteomes" id="UP001233999"/>
    </source>
</evidence>
<dbReference type="Proteomes" id="UP001233999">
    <property type="component" value="Unassembled WGS sequence"/>
</dbReference>
<gene>
    <name evidence="1" type="ORF">L9F63_018369</name>
</gene>
<accession>A0AAD7ZWY7</accession>
<dbReference type="AlphaFoldDB" id="A0AAD7ZWY7"/>
<reference evidence="1" key="2">
    <citation type="submission" date="2023-05" db="EMBL/GenBank/DDBJ databases">
        <authorList>
            <person name="Fouks B."/>
        </authorList>
    </citation>
    <scope>NUCLEOTIDE SEQUENCE</scope>
    <source>
        <strain evidence="1">Stay&amp;Tobe</strain>
        <tissue evidence="1">Testes</tissue>
    </source>
</reference>
<keyword evidence="2" id="KW-1185">Reference proteome</keyword>
<evidence type="ECO:0000313" key="1">
    <source>
        <dbReference type="EMBL" id="KAJ9588262.1"/>
    </source>
</evidence>
<feature type="non-terminal residue" evidence="1">
    <location>
        <position position="1"/>
    </location>
</feature>
<sequence>FQSTITRYLAGKRRRCIACTKDTNRSCSSETRRKKLEELTVYHPVFTALQSDGPEREDECELVSS</sequence>
<proteinExistence type="predicted"/>
<protein>
    <submittedName>
        <fullName evidence="1">Uncharacterized protein</fullName>
    </submittedName>
</protein>
<feature type="non-terminal residue" evidence="1">
    <location>
        <position position="65"/>
    </location>
</feature>
<comment type="caution">
    <text evidence="1">The sequence shown here is derived from an EMBL/GenBank/DDBJ whole genome shotgun (WGS) entry which is preliminary data.</text>
</comment>
<name>A0AAD7ZWY7_DIPPU</name>